<dbReference type="Pfam" id="PF00266">
    <property type="entry name" value="Aminotran_5"/>
    <property type="match status" value="1"/>
</dbReference>
<name>A0A8X8XJ33_SALSN</name>
<dbReference type="InterPro" id="IPR013087">
    <property type="entry name" value="Znf_C2H2_type"/>
</dbReference>
<keyword evidence="3" id="KW-0808">Transferase</keyword>
<dbReference type="Gene3D" id="3.40.640.10">
    <property type="entry name" value="Type I PLP-dependent aspartate aminotransferase-like (Major domain)"/>
    <property type="match status" value="1"/>
</dbReference>
<keyword evidence="6" id="KW-0862">Zinc</keyword>
<dbReference type="InterPro" id="IPR015424">
    <property type="entry name" value="PyrdxlP-dep_Trfase"/>
</dbReference>
<dbReference type="AlphaFoldDB" id="A0A8X8XJ33"/>
<dbReference type="SUPFAM" id="SSF53383">
    <property type="entry name" value="PLP-dependent transferases"/>
    <property type="match status" value="1"/>
</dbReference>
<feature type="region of interest" description="Disordered" evidence="7">
    <location>
        <begin position="44"/>
        <end position="63"/>
    </location>
</feature>
<dbReference type="Gene3D" id="3.90.1150.10">
    <property type="entry name" value="Aspartate Aminotransferase, domain 1"/>
    <property type="match status" value="1"/>
</dbReference>
<dbReference type="GO" id="GO:0030170">
    <property type="term" value="F:pyridoxal phosphate binding"/>
    <property type="evidence" value="ECO:0007669"/>
    <property type="project" value="InterPro"/>
</dbReference>
<comment type="caution">
    <text evidence="9">The sequence shown here is derived from an EMBL/GenBank/DDBJ whole genome shotgun (WGS) entry which is preliminary data.</text>
</comment>
<dbReference type="PANTHER" id="PTHR43586:SF8">
    <property type="entry name" value="CYSTEINE DESULFURASE 1, CHLOROPLASTIC"/>
    <property type="match status" value="1"/>
</dbReference>
<dbReference type="Gene3D" id="3.30.160.60">
    <property type="entry name" value="Classic Zinc Finger"/>
    <property type="match status" value="1"/>
</dbReference>
<dbReference type="GO" id="GO:0031071">
    <property type="term" value="F:cysteine desulfurase activity"/>
    <property type="evidence" value="ECO:0007669"/>
    <property type="project" value="UniProtKB-EC"/>
</dbReference>
<accession>A0A8X8XJ33</accession>
<dbReference type="EMBL" id="PNBA02000009">
    <property type="protein sequence ID" value="KAG6412306.1"/>
    <property type="molecule type" value="Genomic_DNA"/>
</dbReference>
<comment type="catalytic activity">
    <reaction evidence="5">
        <text>(sulfur carrier)-H + L-cysteine = (sulfur carrier)-SH + L-alanine</text>
        <dbReference type="Rhea" id="RHEA:43892"/>
        <dbReference type="Rhea" id="RHEA-COMP:14737"/>
        <dbReference type="Rhea" id="RHEA-COMP:14739"/>
        <dbReference type="ChEBI" id="CHEBI:29917"/>
        <dbReference type="ChEBI" id="CHEBI:35235"/>
        <dbReference type="ChEBI" id="CHEBI:57972"/>
        <dbReference type="ChEBI" id="CHEBI:64428"/>
        <dbReference type="EC" id="2.8.1.7"/>
    </reaction>
</comment>
<dbReference type="InterPro" id="IPR000192">
    <property type="entry name" value="Aminotrans_V_dom"/>
</dbReference>
<organism evidence="9">
    <name type="scientific">Salvia splendens</name>
    <name type="common">Scarlet sage</name>
    <dbReference type="NCBI Taxonomy" id="180675"/>
    <lineage>
        <taxon>Eukaryota</taxon>
        <taxon>Viridiplantae</taxon>
        <taxon>Streptophyta</taxon>
        <taxon>Embryophyta</taxon>
        <taxon>Tracheophyta</taxon>
        <taxon>Spermatophyta</taxon>
        <taxon>Magnoliopsida</taxon>
        <taxon>eudicotyledons</taxon>
        <taxon>Gunneridae</taxon>
        <taxon>Pentapetalae</taxon>
        <taxon>asterids</taxon>
        <taxon>lamiids</taxon>
        <taxon>Lamiales</taxon>
        <taxon>Lamiaceae</taxon>
        <taxon>Nepetoideae</taxon>
        <taxon>Mentheae</taxon>
        <taxon>Salviinae</taxon>
        <taxon>Salvia</taxon>
        <taxon>Salvia subgen. Calosphace</taxon>
        <taxon>core Calosphace</taxon>
    </lineage>
</organism>
<evidence type="ECO:0000256" key="2">
    <source>
        <dbReference type="ARBA" id="ARBA00012239"/>
    </source>
</evidence>
<evidence type="ECO:0000256" key="5">
    <source>
        <dbReference type="ARBA" id="ARBA00050776"/>
    </source>
</evidence>
<proteinExistence type="predicted"/>
<dbReference type="CDD" id="cd06453">
    <property type="entry name" value="SufS_like"/>
    <property type="match status" value="1"/>
</dbReference>
<protein>
    <recommendedName>
        <fullName evidence="2">cysteine desulfurase</fullName>
        <ecNumber evidence="2">2.8.1.7</ecNumber>
    </recommendedName>
</protein>
<dbReference type="EC" id="2.8.1.7" evidence="2"/>
<dbReference type="NCBIfam" id="TIGR01979">
    <property type="entry name" value="sufS"/>
    <property type="match status" value="1"/>
</dbReference>
<reference evidence="9" key="1">
    <citation type="submission" date="2018-01" db="EMBL/GenBank/DDBJ databases">
        <authorList>
            <person name="Mao J.F."/>
        </authorList>
    </citation>
    <scope>NUCLEOTIDE SEQUENCE</scope>
    <source>
        <strain evidence="9">Huo1</strain>
        <tissue evidence="9">Leaf</tissue>
    </source>
</reference>
<dbReference type="Proteomes" id="UP000298416">
    <property type="component" value="Unassembled WGS sequence"/>
</dbReference>
<dbReference type="SMART" id="SM00355">
    <property type="entry name" value="ZnF_C2H2"/>
    <property type="match status" value="3"/>
</dbReference>
<evidence type="ECO:0000313" key="10">
    <source>
        <dbReference type="Proteomes" id="UP000298416"/>
    </source>
</evidence>
<feature type="domain" description="C2H2-type" evidence="8">
    <location>
        <begin position="149"/>
        <end position="171"/>
    </location>
</feature>
<gene>
    <name evidence="9" type="ORF">SASPL_124981</name>
</gene>
<dbReference type="InterPro" id="IPR010970">
    <property type="entry name" value="Cys_dSase_SufS"/>
</dbReference>
<keyword evidence="6" id="KW-0479">Metal-binding</keyword>
<dbReference type="Pfam" id="PF13912">
    <property type="entry name" value="zf-C2H2_6"/>
    <property type="match status" value="3"/>
</dbReference>
<keyword evidence="4" id="KW-0663">Pyridoxal phosphate</keyword>
<dbReference type="PANTHER" id="PTHR43586">
    <property type="entry name" value="CYSTEINE DESULFURASE"/>
    <property type="match status" value="1"/>
</dbReference>
<keyword evidence="10" id="KW-1185">Reference proteome</keyword>
<evidence type="ECO:0000313" key="9">
    <source>
        <dbReference type="EMBL" id="KAG6412306.1"/>
    </source>
</evidence>
<sequence length="738" mass="82241">MEEVDHKSNHKCKFCRKMFPCGRSLGGHMRSHLIASNDEPLCTKKKTKKRSQRYSDDSSLDLSSSSEQEEVAFTLILLSMDCTNSDSNNNNRIKSNRNDQSEVNKFRCMICNKAFSSYQALGGHRASHKKFKGCCAPTNLQDCKKSKDHECPICFKIFPSGQALGGHKRSHLINTTDHLRVEETQTPQVRRFLDLNLPAPVEEECNVELKPWWIGAARPNLRLKWKRVFIVFESRFFIIRTRMLMLVCVCTDEMKYETREEIGQCTVVERKGKEGFASEVKAVLIKLPSSLRTIHPNPNRTLRTVPFASSSSAPSPLSTDPHLAPGSLAHLTRPDFPILHQEVNGKRLVYLDNAATSQKPAAVVNALRNYYEFYNSNVHRGIHYLSAKATDEYELARQKVANFINASDCREIVFTRNATEAINLVAYSWGLSNLKEGDEVILTIAEHHSAIVPWQFVAQKTGAVLKYVNLGEDEVPDVEKLREMISKRAKLVVVHHVSNVLASVLPIDQVVSWAHDAGAKVLVDACQSVPHMVVDVRSLDADFLVASSHKMCGPTGIGFLYGKSELLSSMPPFLGGGEMISDVFLDHSTYAEPPSKFEAGTPAIGEAIGLGAAIDYLSAIGMQKIHAYEVKLANYLYDRLSSVPSVRVYGPKPSRSVTRAALCSFNVEGVHPTDIATFLDQQHAVAIRSGHHCAQPLHRYLGVSSSARASLHFYNTKEDVDDFINALSDTIDFFASFK</sequence>
<feature type="domain" description="C2H2-type" evidence="8">
    <location>
        <begin position="10"/>
        <end position="32"/>
    </location>
</feature>
<dbReference type="SUPFAM" id="SSF57667">
    <property type="entry name" value="beta-beta-alpha zinc fingers"/>
    <property type="match status" value="1"/>
</dbReference>
<dbReference type="InterPro" id="IPR015422">
    <property type="entry name" value="PyrdxlP-dep_Trfase_small"/>
</dbReference>
<dbReference type="InterPro" id="IPR036236">
    <property type="entry name" value="Znf_C2H2_sf"/>
</dbReference>
<reference evidence="9" key="2">
    <citation type="submission" date="2020-08" db="EMBL/GenBank/DDBJ databases">
        <title>Plant Genome Project.</title>
        <authorList>
            <person name="Zhang R.-G."/>
        </authorList>
    </citation>
    <scope>NUCLEOTIDE SEQUENCE</scope>
    <source>
        <strain evidence="9">Huo1</strain>
        <tissue evidence="9">Leaf</tissue>
    </source>
</reference>
<evidence type="ECO:0000256" key="3">
    <source>
        <dbReference type="ARBA" id="ARBA00022679"/>
    </source>
</evidence>
<dbReference type="PROSITE" id="PS00028">
    <property type="entry name" value="ZINC_FINGER_C2H2_1"/>
    <property type="match status" value="3"/>
</dbReference>
<comment type="cofactor">
    <cofactor evidence="1">
        <name>pyridoxal 5'-phosphate</name>
        <dbReference type="ChEBI" id="CHEBI:597326"/>
    </cofactor>
</comment>
<evidence type="ECO:0000256" key="4">
    <source>
        <dbReference type="ARBA" id="ARBA00022898"/>
    </source>
</evidence>
<dbReference type="PROSITE" id="PS50157">
    <property type="entry name" value="ZINC_FINGER_C2H2_2"/>
    <property type="match status" value="3"/>
</dbReference>
<evidence type="ECO:0000256" key="6">
    <source>
        <dbReference type="PROSITE-ProRule" id="PRU00042"/>
    </source>
</evidence>
<dbReference type="GO" id="GO:0008270">
    <property type="term" value="F:zinc ion binding"/>
    <property type="evidence" value="ECO:0007669"/>
    <property type="project" value="UniProtKB-KW"/>
</dbReference>
<dbReference type="InterPro" id="IPR015421">
    <property type="entry name" value="PyrdxlP-dep_Trfase_major"/>
</dbReference>
<feature type="domain" description="C2H2-type" evidence="8">
    <location>
        <begin position="106"/>
        <end position="133"/>
    </location>
</feature>
<evidence type="ECO:0000259" key="8">
    <source>
        <dbReference type="PROSITE" id="PS50157"/>
    </source>
</evidence>
<keyword evidence="6" id="KW-0863">Zinc-finger</keyword>
<evidence type="ECO:0000256" key="7">
    <source>
        <dbReference type="SAM" id="MobiDB-lite"/>
    </source>
</evidence>
<evidence type="ECO:0000256" key="1">
    <source>
        <dbReference type="ARBA" id="ARBA00001933"/>
    </source>
</evidence>
<dbReference type="GO" id="GO:0006534">
    <property type="term" value="P:cysteine metabolic process"/>
    <property type="evidence" value="ECO:0007669"/>
    <property type="project" value="InterPro"/>
</dbReference>